<reference evidence="8" key="1">
    <citation type="submission" date="2020-02" db="EMBL/GenBank/DDBJ databases">
        <title>Bacillus sedimentmangrovi sp. nov., isolated from sediment of the mangrove ecosystem.</title>
        <authorList>
            <person name="Liu G."/>
        </authorList>
    </citation>
    <scope>NUCLEOTIDE SEQUENCE [LARGE SCALE GENOMIC DNA]</scope>
    <source>
        <strain evidence="8">SgZ-7</strain>
    </source>
</reference>
<comment type="caution">
    <text evidence="8">The sequence shown here is derived from an EMBL/GenBank/DDBJ whole genome shotgun (WGS) entry which is preliminary data.</text>
</comment>
<dbReference type="InterPro" id="IPR007412">
    <property type="entry name" value="FlgM"/>
</dbReference>
<feature type="domain" description="Anti-sigma-28 factor FlgM C-terminal" evidence="7">
    <location>
        <begin position="34"/>
        <end position="84"/>
    </location>
</feature>
<dbReference type="InterPro" id="IPR035890">
    <property type="entry name" value="Anti-sigma-28_factor_FlgM_sf"/>
</dbReference>
<evidence type="ECO:0000259" key="7">
    <source>
        <dbReference type="Pfam" id="PF04316"/>
    </source>
</evidence>
<keyword evidence="8" id="KW-0282">Flagellum</keyword>
<keyword evidence="4" id="KW-1005">Bacterial flagellum biogenesis</keyword>
<dbReference type="AlphaFoldDB" id="A0A6B3TNY9"/>
<organism evidence="8 9">
    <name type="scientific">Neobacillus thermocopriae</name>
    <dbReference type="NCBI Taxonomy" id="1215031"/>
    <lineage>
        <taxon>Bacteria</taxon>
        <taxon>Bacillati</taxon>
        <taxon>Bacillota</taxon>
        <taxon>Bacilli</taxon>
        <taxon>Bacillales</taxon>
        <taxon>Bacillaceae</taxon>
        <taxon>Neobacillus</taxon>
    </lineage>
</organism>
<keyword evidence="9" id="KW-1185">Reference proteome</keyword>
<keyword evidence="6" id="KW-0804">Transcription</keyword>
<dbReference type="RefSeq" id="WP_038534994.1">
    <property type="nucleotide sequence ID" value="NZ_JAAIUV010000004.1"/>
</dbReference>
<protein>
    <recommendedName>
        <fullName evidence="2">Negative regulator of flagellin synthesis</fullName>
    </recommendedName>
</protein>
<dbReference type="EMBL" id="JAAIUV010000004">
    <property type="protein sequence ID" value="NEX78059.1"/>
    <property type="molecule type" value="Genomic_DNA"/>
</dbReference>
<evidence type="ECO:0000313" key="9">
    <source>
        <dbReference type="Proteomes" id="UP000481621"/>
    </source>
</evidence>
<dbReference type="Proteomes" id="UP000481621">
    <property type="component" value="Unassembled WGS sequence"/>
</dbReference>
<dbReference type="InterPro" id="IPR031316">
    <property type="entry name" value="FlgM_C"/>
</dbReference>
<evidence type="ECO:0000313" key="8">
    <source>
        <dbReference type="EMBL" id="NEX78059.1"/>
    </source>
</evidence>
<proteinExistence type="inferred from homology"/>
<evidence type="ECO:0000256" key="3">
    <source>
        <dbReference type="ARBA" id="ARBA00022491"/>
    </source>
</evidence>
<keyword evidence="8" id="KW-0966">Cell projection</keyword>
<dbReference type="GO" id="GO:0044781">
    <property type="term" value="P:bacterial-type flagellum organization"/>
    <property type="evidence" value="ECO:0007669"/>
    <property type="project" value="UniProtKB-KW"/>
</dbReference>
<evidence type="ECO:0000256" key="2">
    <source>
        <dbReference type="ARBA" id="ARBA00017823"/>
    </source>
</evidence>
<gene>
    <name evidence="8" type="primary">flgM</name>
    <name evidence="8" type="ORF">G4Z05_04035</name>
</gene>
<dbReference type="GO" id="GO:0045892">
    <property type="term" value="P:negative regulation of DNA-templated transcription"/>
    <property type="evidence" value="ECO:0007669"/>
    <property type="project" value="InterPro"/>
</dbReference>
<dbReference type="NCBIfam" id="TIGR03824">
    <property type="entry name" value="FlgM_jcvi"/>
    <property type="match status" value="1"/>
</dbReference>
<keyword evidence="8" id="KW-0969">Cilium</keyword>
<keyword evidence="3" id="KW-0678">Repressor</keyword>
<accession>A0A6B3TNY9</accession>
<evidence type="ECO:0000256" key="4">
    <source>
        <dbReference type="ARBA" id="ARBA00022795"/>
    </source>
</evidence>
<name>A0A6B3TNY9_9BACI</name>
<evidence type="ECO:0000256" key="6">
    <source>
        <dbReference type="ARBA" id="ARBA00023163"/>
    </source>
</evidence>
<evidence type="ECO:0000256" key="5">
    <source>
        <dbReference type="ARBA" id="ARBA00023015"/>
    </source>
</evidence>
<sequence>MRINDTRYGFYSYHNQANRFNIKQSSKNTPTSTEVEISSRGREIAEAMKSGQTERQNRVQELKQQIAAGTYHVDSKKIAEKMIDFWNNYSK</sequence>
<dbReference type="SUPFAM" id="SSF101498">
    <property type="entry name" value="Anti-sigma factor FlgM"/>
    <property type="match status" value="1"/>
</dbReference>
<dbReference type="Pfam" id="PF04316">
    <property type="entry name" value="FlgM"/>
    <property type="match status" value="1"/>
</dbReference>
<keyword evidence="5" id="KW-0805">Transcription regulation</keyword>
<comment type="similarity">
    <text evidence="1">Belongs to the FlgM family.</text>
</comment>
<evidence type="ECO:0000256" key="1">
    <source>
        <dbReference type="ARBA" id="ARBA00005322"/>
    </source>
</evidence>